<evidence type="ECO:0000256" key="1">
    <source>
        <dbReference type="ARBA" id="ARBA00005941"/>
    </source>
</evidence>
<dbReference type="Gene3D" id="2.60.40.730">
    <property type="entry name" value="SOR catalytic domain"/>
    <property type="match status" value="1"/>
</dbReference>
<dbReference type="RefSeq" id="WP_131444617.1">
    <property type="nucleotide sequence ID" value="NZ_SJZB01000010.1"/>
</dbReference>
<evidence type="ECO:0000259" key="7">
    <source>
        <dbReference type="Pfam" id="PF01880"/>
    </source>
</evidence>
<dbReference type="PANTHER" id="PTHR36541:SF1">
    <property type="entry name" value="SUPEROXIDE REDUCTASE-RELATED"/>
    <property type="match status" value="1"/>
</dbReference>
<keyword evidence="4" id="KW-0249">Electron transport</keyword>
<sequence length="132" mass="14088">MERRTFINAALASAAGLALVSKAQAAEPAGMENVIFSDAQPGHWKGKQGTHVPVVEVSGDTIKVTTPHPMTEAHYIVSHSVVLPDGQLLGRKTFTSKDAPISTYTLPAGVKGPLTVTSTCNQHDWWIKTVTL</sequence>
<keyword evidence="9" id="KW-1185">Reference proteome</keyword>
<feature type="chain" id="PRO_5020913085" evidence="6">
    <location>
        <begin position="26"/>
        <end position="132"/>
    </location>
</feature>
<evidence type="ECO:0000313" key="8">
    <source>
        <dbReference type="EMBL" id="TCJ18493.1"/>
    </source>
</evidence>
<keyword evidence="3" id="KW-0479">Metal-binding</keyword>
<gene>
    <name evidence="8" type="ORF">EZJ19_01910</name>
</gene>
<dbReference type="PANTHER" id="PTHR36541">
    <property type="entry name" value="SUPEROXIDE REDUCTASE-RELATED"/>
    <property type="match status" value="1"/>
</dbReference>
<dbReference type="OrthoDB" id="5464974at2"/>
<dbReference type="EMBL" id="SJZB01000010">
    <property type="protein sequence ID" value="TCJ18493.1"/>
    <property type="molecule type" value="Genomic_DNA"/>
</dbReference>
<dbReference type="GO" id="GO:0005506">
    <property type="term" value="F:iron ion binding"/>
    <property type="evidence" value="ECO:0007669"/>
    <property type="project" value="InterPro"/>
</dbReference>
<dbReference type="GO" id="GO:0016491">
    <property type="term" value="F:oxidoreductase activity"/>
    <property type="evidence" value="ECO:0007669"/>
    <property type="project" value="InterPro"/>
</dbReference>
<comment type="caution">
    <text evidence="8">The sequence shown here is derived from an EMBL/GenBank/DDBJ whole genome shotgun (WGS) entry which is preliminary data.</text>
</comment>
<comment type="similarity">
    <text evidence="1">Belongs to the desulfoferrodoxin family.</text>
</comment>
<evidence type="ECO:0000256" key="6">
    <source>
        <dbReference type="SAM" id="SignalP"/>
    </source>
</evidence>
<dbReference type="SUPFAM" id="SSF49367">
    <property type="entry name" value="Superoxide reductase-like"/>
    <property type="match status" value="1"/>
</dbReference>
<feature type="signal peptide" evidence="6">
    <location>
        <begin position="1"/>
        <end position="25"/>
    </location>
</feature>
<dbReference type="InterPro" id="IPR036073">
    <property type="entry name" value="Desulfoferrodoxin_Fe-bd_dom_sf"/>
</dbReference>
<feature type="domain" description="Desulfoferrodoxin ferrous iron-binding" evidence="7">
    <location>
        <begin position="47"/>
        <end position="127"/>
    </location>
</feature>
<dbReference type="InterPro" id="IPR051233">
    <property type="entry name" value="Desulfoferrodoxin_SOR"/>
</dbReference>
<reference evidence="8 9" key="1">
    <citation type="submission" date="2019-03" db="EMBL/GenBank/DDBJ databases">
        <title>Genome sequence of Thiobacillaceae bacterium LSR1, a sulfur-oxidizing bacterium isolated from freshwater sediment.</title>
        <authorList>
            <person name="Li S."/>
        </authorList>
    </citation>
    <scope>NUCLEOTIDE SEQUENCE [LARGE SCALE GENOMIC DNA]</scope>
    <source>
        <strain evidence="8 9">LSR1</strain>
    </source>
</reference>
<accession>A0A4R1BM40</accession>
<evidence type="ECO:0000313" key="9">
    <source>
        <dbReference type="Proteomes" id="UP000295443"/>
    </source>
</evidence>
<evidence type="ECO:0000256" key="5">
    <source>
        <dbReference type="ARBA" id="ARBA00023004"/>
    </source>
</evidence>
<proteinExistence type="inferred from homology"/>
<keyword evidence="6" id="KW-0732">Signal</keyword>
<dbReference type="AlphaFoldDB" id="A0A4R1BM40"/>
<organism evidence="8 9">
    <name type="scientific">Parasulfuritortus cantonensis</name>
    <dbReference type="NCBI Taxonomy" id="2528202"/>
    <lineage>
        <taxon>Bacteria</taxon>
        <taxon>Pseudomonadati</taxon>
        <taxon>Pseudomonadota</taxon>
        <taxon>Betaproteobacteria</taxon>
        <taxon>Nitrosomonadales</taxon>
        <taxon>Thiobacillaceae</taxon>
        <taxon>Parasulfuritortus</taxon>
    </lineage>
</organism>
<keyword evidence="2" id="KW-0813">Transport</keyword>
<dbReference type="Proteomes" id="UP000295443">
    <property type="component" value="Unassembled WGS sequence"/>
</dbReference>
<keyword evidence="5" id="KW-0408">Iron</keyword>
<dbReference type="Pfam" id="PF01880">
    <property type="entry name" value="Desulfoferrodox"/>
    <property type="match status" value="1"/>
</dbReference>
<evidence type="ECO:0000256" key="4">
    <source>
        <dbReference type="ARBA" id="ARBA00022982"/>
    </source>
</evidence>
<dbReference type="InterPro" id="IPR002742">
    <property type="entry name" value="Desulfoferrodoxin_Fe-bd_dom"/>
</dbReference>
<name>A0A4R1BM40_9PROT</name>
<evidence type="ECO:0000256" key="3">
    <source>
        <dbReference type="ARBA" id="ARBA00022723"/>
    </source>
</evidence>
<evidence type="ECO:0000256" key="2">
    <source>
        <dbReference type="ARBA" id="ARBA00022448"/>
    </source>
</evidence>
<protein>
    <submittedName>
        <fullName evidence="8">Desulfoferrodoxin</fullName>
    </submittedName>
</protein>